<organism evidence="2">
    <name type="scientific">viral metagenome</name>
    <dbReference type="NCBI Taxonomy" id="1070528"/>
    <lineage>
        <taxon>unclassified sequences</taxon>
        <taxon>metagenomes</taxon>
        <taxon>organismal metagenomes</taxon>
    </lineage>
</organism>
<reference evidence="2" key="1">
    <citation type="submission" date="2020-03" db="EMBL/GenBank/DDBJ databases">
        <title>The deep terrestrial virosphere.</title>
        <authorList>
            <person name="Holmfeldt K."/>
            <person name="Nilsson E."/>
            <person name="Simone D."/>
            <person name="Lopez-Fernandez M."/>
            <person name="Wu X."/>
            <person name="de Brujin I."/>
            <person name="Lundin D."/>
            <person name="Andersson A."/>
            <person name="Bertilsson S."/>
            <person name="Dopson M."/>
        </authorList>
    </citation>
    <scope>NUCLEOTIDE SEQUENCE</scope>
    <source>
        <strain evidence="2">MM415A02964</strain>
        <strain evidence="1">MM415B01904</strain>
    </source>
</reference>
<evidence type="ECO:0000313" key="1">
    <source>
        <dbReference type="EMBL" id="QJA56192.1"/>
    </source>
</evidence>
<sequence>MFKADWIIAHDSTDSYPYMLECLRCGAIQMFKIPILVDYWVAVAKAFEAAHRKCRQEEIERNVQSVNSIHWDD</sequence>
<dbReference type="AlphaFoldDB" id="A0A6M3JTB5"/>
<proteinExistence type="predicted"/>
<dbReference type="EMBL" id="MT141914">
    <property type="protein sequence ID" value="QJA71967.1"/>
    <property type="molecule type" value="Genomic_DNA"/>
</dbReference>
<dbReference type="EMBL" id="MT141205">
    <property type="protein sequence ID" value="QJA56192.1"/>
    <property type="molecule type" value="Genomic_DNA"/>
</dbReference>
<protein>
    <submittedName>
        <fullName evidence="2">Uncharacterized protein</fullName>
    </submittedName>
</protein>
<name>A0A6M3JTB5_9ZZZZ</name>
<evidence type="ECO:0000313" key="2">
    <source>
        <dbReference type="EMBL" id="QJA71967.1"/>
    </source>
</evidence>
<gene>
    <name evidence="2" type="ORF">MM415A02964_0002</name>
    <name evidence="1" type="ORF">MM415B01904_0010</name>
</gene>
<accession>A0A6M3JTB5</accession>